<feature type="region of interest" description="Disordered" evidence="1">
    <location>
        <begin position="19"/>
        <end position="44"/>
    </location>
</feature>
<dbReference type="Proteomes" id="UP000247409">
    <property type="component" value="Unassembled WGS sequence"/>
</dbReference>
<organism evidence="2 3">
    <name type="scientific">Gracilariopsis chorda</name>
    <dbReference type="NCBI Taxonomy" id="448386"/>
    <lineage>
        <taxon>Eukaryota</taxon>
        <taxon>Rhodophyta</taxon>
        <taxon>Florideophyceae</taxon>
        <taxon>Rhodymeniophycidae</taxon>
        <taxon>Gracilariales</taxon>
        <taxon>Gracilariaceae</taxon>
        <taxon>Gracilariopsis</taxon>
    </lineage>
</organism>
<name>A0A2V3IK83_9FLOR</name>
<evidence type="ECO:0000313" key="2">
    <source>
        <dbReference type="EMBL" id="PXF42506.1"/>
    </source>
</evidence>
<gene>
    <name evidence="2" type="ORF">BWQ96_07768</name>
</gene>
<accession>A0A2V3IK83</accession>
<feature type="region of interest" description="Disordered" evidence="1">
    <location>
        <begin position="73"/>
        <end position="119"/>
    </location>
</feature>
<feature type="compositionally biased region" description="Polar residues" evidence="1">
    <location>
        <begin position="73"/>
        <end position="106"/>
    </location>
</feature>
<evidence type="ECO:0000313" key="3">
    <source>
        <dbReference type="Proteomes" id="UP000247409"/>
    </source>
</evidence>
<keyword evidence="3" id="KW-1185">Reference proteome</keyword>
<dbReference type="AlphaFoldDB" id="A0A2V3IK83"/>
<comment type="caution">
    <text evidence="2">The sequence shown here is derived from an EMBL/GenBank/DDBJ whole genome shotgun (WGS) entry which is preliminary data.</text>
</comment>
<proteinExistence type="predicted"/>
<dbReference type="EMBL" id="NBIV01000160">
    <property type="protein sequence ID" value="PXF42506.1"/>
    <property type="molecule type" value="Genomic_DNA"/>
</dbReference>
<sequence>MLSSGKSFEPNYYAQEQKVSKYLQKKARNSSRSPVGPNREPQLHCSAQYESYIQKSLGPLPERNPSPNVLVSRLEANSSPKVHQMQCIDSRSGQNASRSPTTSPNLIETAFKSKERSEM</sequence>
<reference evidence="2 3" key="1">
    <citation type="journal article" date="2018" name="Mol. Biol. Evol.">
        <title>Analysis of the draft genome of the red seaweed Gracilariopsis chorda provides insights into genome size evolution in Rhodophyta.</title>
        <authorList>
            <person name="Lee J."/>
            <person name="Yang E.C."/>
            <person name="Graf L."/>
            <person name="Yang J.H."/>
            <person name="Qiu H."/>
            <person name="Zel Zion U."/>
            <person name="Chan C.X."/>
            <person name="Stephens T.G."/>
            <person name="Weber A.P.M."/>
            <person name="Boo G.H."/>
            <person name="Boo S.M."/>
            <person name="Kim K.M."/>
            <person name="Shin Y."/>
            <person name="Jung M."/>
            <person name="Lee S.J."/>
            <person name="Yim H.S."/>
            <person name="Lee J.H."/>
            <person name="Bhattacharya D."/>
            <person name="Yoon H.S."/>
        </authorList>
    </citation>
    <scope>NUCLEOTIDE SEQUENCE [LARGE SCALE GENOMIC DNA]</scope>
    <source>
        <strain evidence="2 3">SKKU-2015</strain>
        <tissue evidence="2">Whole body</tissue>
    </source>
</reference>
<evidence type="ECO:0000256" key="1">
    <source>
        <dbReference type="SAM" id="MobiDB-lite"/>
    </source>
</evidence>
<protein>
    <submittedName>
        <fullName evidence="2">Uncharacterized protein</fullName>
    </submittedName>
</protein>